<dbReference type="InterPro" id="IPR029058">
    <property type="entry name" value="AB_hydrolase_fold"/>
</dbReference>
<sequence length="267" mass="29431">MSATTATGNYAHVNGIKMYYEIHGSGSPLVLIHGGGSTLYTTFGRIMPMLAQTHQIIGVELQAHGHTQDRDTHSSFEQDADDVAELLKQLNVTGANVIGFSNGGTTAMALAIRHPDRVRKLVLASALYKRSGMPPWFWDFMMNSGGLDSMPQVYKDEYLKINPDDHKGLNAMHDRDAYRMQTFVDWSVDSIRSIQQPSLVVAGDQDIITVEHTIEMYRLLPHGRLAILPANHGSYLGEIMTPDTGSKMPALFVAMVEEFLAAPMPEG</sequence>
<keyword evidence="3" id="KW-1185">Reference proteome</keyword>
<keyword evidence="2" id="KW-0378">Hydrolase</keyword>
<evidence type="ECO:0000259" key="1">
    <source>
        <dbReference type="Pfam" id="PF00561"/>
    </source>
</evidence>
<dbReference type="PANTHER" id="PTHR46331">
    <property type="entry name" value="VALACYCLOVIR HYDROLASE"/>
    <property type="match status" value="1"/>
</dbReference>
<organism evidence="2 3">
    <name type="scientific">Flavipsychrobacter stenotrophus</name>
    <dbReference type="NCBI Taxonomy" id="2077091"/>
    <lineage>
        <taxon>Bacteria</taxon>
        <taxon>Pseudomonadati</taxon>
        <taxon>Bacteroidota</taxon>
        <taxon>Chitinophagia</taxon>
        <taxon>Chitinophagales</taxon>
        <taxon>Chitinophagaceae</taxon>
        <taxon>Flavipsychrobacter</taxon>
    </lineage>
</organism>
<comment type="caution">
    <text evidence="2">The sequence shown here is derived from an EMBL/GenBank/DDBJ whole genome shotgun (WGS) entry which is preliminary data.</text>
</comment>
<dbReference type="OrthoDB" id="2247630at2"/>
<protein>
    <submittedName>
        <fullName evidence="2">Alpha/beta hydrolase</fullName>
    </submittedName>
</protein>
<accession>A0A2S7SZN4</accession>
<evidence type="ECO:0000313" key="3">
    <source>
        <dbReference type="Proteomes" id="UP000239872"/>
    </source>
</evidence>
<reference evidence="2 3" key="1">
    <citation type="submission" date="2018-01" db="EMBL/GenBank/DDBJ databases">
        <title>A novel member of the phylum Bacteroidetes isolated from glacier ice.</title>
        <authorList>
            <person name="Liu Q."/>
            <person name="Xin Y.-H."/>
        </authorList>
    </citation>
    <scope>NUCLEOTIDE SEQUENCE [LARGE SCALE GENOMIC DNA]</scope>
    <source>
        <strain evidence="2 3">RB1R16</strain>
    </source>
</reference>
<dbReference type="Proteomes" id="UP000239872">
    <property type="component" value="Unassembled WGS sequence"/>
</dbReference>
<dbReference type="GO" id="GO:0017171">
    <property type="term" value="F:serine hydrolase activity"/>
    <property type="evidence" value="ECO:0007669"/>
    <property type="project" value="TreeGrafter"/>
</dbReference>
<dbReference type="EMBL" id="PPSL01000002">
    <property type="protein sequence ID" value="PQJ12071.1"/>
    <property type="molecule type" value="Genomic_DNA"/>
</dbReference>
<gene>
    <name evidence="2" type="ORF">CJD36_009795</name>
</gene>
<name>A0A2S7SZN4_9BACT</name>
<dbReference type="Gene3D" id="3.40.50.1820">
    <property type="entry name" value="alpha/beta hydrolase"/>
    <property type="match status" value="1"/>
</dbReference>
<dbReference type="Pfam" id="PF00561">
    <property type="entry name" value="Abhydrolase_1"/>
    <property type="match status" value="1"/>
</dbReference>
<dbReference type="SUPFAM" id="SSF53474">
    <property type="entry name" value="alpha/beta-Hydrolases"/>
    <property type="match status" value="1"/>
</dbReference>
<dbReference type="PRINTS" id="PR00111">
    <property type="entry name" value="ABHYDROLASE"/>
</dbReference>
<dbReference type="RefSeq" id="WP_105038950.1">
    <property type="nucleotide sequence ID" value="NZ_PPSL01000002.1"/>
</dbReference>
<dbReference type="PANTHER" id="PTHR46331:SF2">
    <property type="entry name" value="VALACYCLOVIR HYDROLASE"/>
    <property type="match status" value="1"/>
</dbReference>
<dbReference type="InterPro" id="IPR000073">
    <property type="entry name" value="AB_hydrolase_1"/>
</dbReference>
<dbReference type="AlphaFoldDB" id="A0A2S7SZN4"/>
<proteinExistence type="predicted"/>
<evidence type="ECO:0000313" key="2">
    <source>
        <dbReference type="EMBL" id="PQJ12071.1"/>
    </source>
</evidence>
<feature type="domain" description="AB hydrolase-1" evidence="1">
    <location>
        <begin position="28"/>
        <end position="154"/>
    </location>
</feature>